<dbReference type="Proteomes" id="UP001056012">
    <property type="component" value="Chromosome 5"/>
</dbReference>
<protein>
    <submittedName>
        <fullName evidence="2">Uncharacterized protein</fullName>
    </submittedName>
</protein>
<keyword evidence="3" id="KW-1185">Reference proteome</keyword>
<proteinExistence type="predicted"/>
<feature type="chain" id="PRO_5040468156" evidence="1">
    <location>
        <begin position="19"/>
        <end position="127"/>
    </location>
</feature>
<accession>A0A9Q9DVF3</accession>
<evidence type="ECO:0000313" key="3">
    <source>
        <dbReference type="Proteomes" id="UP001056012"/>
    </source>
</evidence>
<evidence type="ECO:0000256" key="1">
    <source>
        <dbReference type="SAM" id="SignalP"/>
    </source>
</evidence>
<name>A0A9Q9DVF3_CURCL</name>
<dbReference type="VEuPathDB" id="FungiDB:yc1106_07083"/>
<reference evidence="2" key="1">
    <citation type="submission" date="2021-12" db="EMBL/GenBank/DDBJ databases">
        <title>Curvularia clavata genome.</title>
        <authorList>
            <person name="Cao Y."/>
        </authorList>
    </citation>
    <scope>NUCLEOTIDE SEQUENCE</scope>
    <source>
        <strain evidence="2">Yc1106</strain>
    </source>
</reference>
<evidence type="ECO:0000313" key="2">
    <source>
        <dbReference type="EMBL" id="USP79809.1"/>
    </source>
</evidence>
<feature type="signal peptide" evidence="1">
    <location>
        <begin position="1"/>
        <end position="18"/>
    </location>
</feature>
<dbReference type="OrthoDB" id="2724432at2759"/>
<keyword evidence="1" id="KW-0732">Signal</keyword>
<dbReference type="EMBL" id="CP089278">
    <property type="protein sequence ID" value="USP79809.1"/>
    <property type="molecule type" value="Genomic_DNA"/>
</dbReference>
<sequence>MKLTSIAISALAIGSASATGTIRCKSGSLNGGRGNVPTHSAIYSFDNGQTFFCDAIAGACGQVKSTPSLQNTYVTCSGDKGGSQKAAFWVTKDGCYNICSGGNHMYCCGADSNSGGTCHPTSFGPGC</sequence>
<dbReference type="AlphaFoldDB" id="A0A9Q9DVF3"/>
<organism evidence="2 3">
    <name type="scientific">Curvularia clavata</name>
    <dbReference type="NCBI Taxonomy" id="95742"/>
    <lineage>
        <taxon>Eukaryota</taxon>
        <taxon>Fungi</taxon>
        <taxon>Dikarya</taxon>
        <taxon>Ascomycota</taxon>
        <taxon>Pezizomycotina</taxon>
        <taxon>Dothideomycetes</taxon>
        <taxon>Pleosporomycetidae</taxon>
        <taxon>Pleosporales</taxon>
        <taxon>Pleosporineae</taxon>
        <taxon>Pleosporaceae</taxon>
        <taxon>Curvularia</taxon>
    </lineage>
</organism>
<gene>
    <name evidence="2" type="ORF">yc1106_07083</name>
</gene>